<evidence type="ECO:0000313" key="2">
    <source>
        <dbReference type="EMBL" id="CAD8724865.1"/>
    </source>
</evidence>
<dbReference type="AlphaFoldDB" id="A0A7S0XMI2"/>
<organism evidence="2">
    <name type="scientific">Erythrolobus madagascarensis</name>
    <dbReference type="NCBI Taxonomy" id="708628"/>
    <lineage>
        <taxon>Eukaryota</taxon>
        <taxon>Rhodophyta</taxon>
        <taxon>Bangiophyceae</taxon>
        <taxon>Porphyridiales</taxon>
        <taxon>Porphyridiaceae</taxon>
        <taxon>Erythrolobus</taxon>
    </lineage>
</organism>
<keyword evidence="1" id="KW-0812">Transmembrane</keyword>
<reference evidence="2" key="1">
    <citation type="submission" date="2021-01" db="EMBL/GenBank/DDBJ databases">
        <authorList>
            <person name="Corre E."/>
            <person name="Pelletier E."/>
            <person name="Niang G."/>
            <person name="Scheremetjew M."/>
            <person name="Finn R."/>
            <person name="Kale V."/>
            <person name="Holt S."/>
            <person name="Cochrane G."/>
            <person name="Meng A."/>
            <person name="Brown T."/>
            <person name="Cohen L."/>
        </authorList>
    </citation>
    <scope>NUCLEOTIDE SEQUENCE</scope>
    <source>
        <strain evidence="2">CCMP3276</strain>
    </source>
</reference>
<feature type="transmembrane region" description="Helical" evidence="1">
    <location>
        <begin position="99"/>
        <end position="118"/>
    </location>
</feature>
<proteinExistence type="predicted"/>
<dbReference type="EMBL" id="HBFE01001362">
    <property type="protein sequence ID" value="CAD8724865.1"/>
    <property type="molecule type" value="Transcribed_RNA"/>
</dbReference>
<name>A0A7S0XMI2_9RHOD</name>
<protein>
    <submittedName>
        <fullName evidence="2">Uncharacterized protein</fullName>
    </submittedName>
</protein>
<keyword evidence="1" id="KW-0472">Membrane</keyword>
<sequence length="156" mass="17348">MEQMMRPNVNEYPCYEVNLAGDEDKYSYEYMESGETECLEHIFMDEETGQVDAAAVEEMGESLTYYPTSRDVLARVKKARNSQLPEPASSGFRGMDAPGMFGLLLAILMYLQFIASILKDQANVFSKALDAATLAPRLTENSDQTGQYNTEADAAV</sequence>
<gene>
    <name evidence="2" type="ORF">EMAD1354_LOCUS942</name>
</gene>
<accession>A0A7S0XMI2</accession>
<keyword evidence="1" id="KW-1133">Transmembrane helix</keyword>
<evidence type="ECO:0000256" key="1">
    <source>
        <dbReference type="SAM" id="Phobius"/>
    </source>
</evidence>